<keyword evidence="3" id="KW-1185">Reference proteome</keyword>
<reference evidence="2" key="1">
    <citation type="submission" date="2020-09" db="EMBL/GenBank/DDBJ databases">
        <title>Genome-Enabled Discovery of Anthraquinone Biosynthesis in Senna tora.</title>
        <authorList>
            <person name="Kang S.-H."/>
            <person name="Pandey R.P."/>
            <person name="Lee C.-M."/>
            <person name="Sim J.-S."/>
            <person name="Jeong J.-T."/>
            <person name="Choi B.-S."/>
            <person name="Jung M."/>
            <person name="Ginzburg D."/>
            <person name="Zhao K."/>
            <person name="Won S.Y."/>
            <person name="Oh T.-J."/>
            <person name="Yu Y."/>
            <person name="Kim N.-H."/>
            <person name="Lee O.R."/>
            <person name="Lee T.-H."/>
            <person name="Bashyal P."/>
            <person name="Kim T.-S."/>
            <person name="Lee W.-H."/>
            <person name="Kawkins C."/>
            <person name="Kim C.-K."/>
            <person name="Kim J.S."/>
            <person name="Ahn B.O."/>
            <person name="Rhee S.Y."/>
            <person name="Sohng J.K."/>
        </authorList>
    </citation>
    <scope>NUCLEOTIDE SEQUENCE</scope>
    <source>
        <tissue evidence="2">Leaf</tissue>
    </source>
</reference>
<comment type="caution">
    <text evidence="2">The sequence shown here is derived from an EMBL/GenBank/DDBJ whole genome shotgun (WGS) entry which is preliminary data.</text>
</comment>
<sequence length="22" mass="2416">MGGEVVGGLVGPWRPKDELYQK</sequence>
<organism evidence="2 3">
    <name type="scientific">Senna tora</name>
    <dbReference type="NCBI Taxonomy" id="362788"/>
    <lineage>
        <taxon>Eukaryota</taxon>
        <taxon>Viridiplantae</taxon>
        <taxon>Streptophyta</taxon>
        <taxon>Embryophyta</taxon>
        <taxon>Tracheophyta</taxon>
        <taxon>Spermatophyta</taxon>
        <taxon>Magnoliopsida</taxon>
        <taxon>eudicotyledons</taxon>
        <taxon>Gunneridae</taxon>
        <taxon>Pentapetalae</taxon>
        <taxon>rosids</taxon>
        <taxon>fabids</taxon>
        <taxon>Fabales</taxon>
        <taxon>Fabaceae</taxon>
        <taxon>Caesalpinioideae</taxon>
        <taxon>Cassia clade</taxon>
        <taxon>Senna</taxon>
    </lineage>
</organism>
<evidence type="ECO:0000313" key="3">
    <source>
        <dbReference type="Proteomes" id="UP000634136"/>
    </source>
</evidence>
<feature type="region of interest" description="Disordered" evidence="1">
    <location>
        <begin position="1"/>
        <end position="22"/>
    </location>
</feature>
<feature type="compositionally biased region" description="Gly residues" evidence="1">
    <location>
        <begin position="1"/>
        <end position="10"/>
    </location>
</feature>
<gene>
    <name evidence="2" type="ORF">G2W53_043949</name>
</gene>
<protein>
    <submittedName>
        <fullName evidence="2">Uncharacterized protein</fullName>
    </submittedName>
</protein>
<accession>A0A834SLK9</accession>
<evidence type="ECO:0000313" key="2">
    <source>
        <dbReference type="EMBL" id="KAF7804838.1"/>
    </source>
</evidence>
<dbReference type="AlphaFoldDB" id="A0A834SLK9"/>
<evidence type="ECO:0000256" key="1">
    <source>
        <dbReference type="SAM" id="MobiDB-lite"/>
    </source>
</evidence>
<dbReference type="Proteomes" id="UP000634136">
    <property type="component" value="Unassembled WGS sequence"/>
</dbReference>
<name>A0A834SLK9_9FABA</name>
<proteinExistence type="predicted"/>
<dbReference type="EMBL" id="JAAIUW010000013">
    <property type="protein sequence ID" value="KAF7804838.1"/>
    <property type="molecule type" value="Genomic_DNA"/>
</dbReference>